<keyword evidence="9" id="KW-0472">Membrane</keyword>
<evidence type="ECO:0000256" key="3">
    <source>
        <dbReference type="ARBA" id="ARBA00008295"/>
    </source>
</evidence>
<evidence type="ECO:0000256" key="7">
    <source>
        <dbReference type="ARBA" id="ARBA00022949"/>
    </source>
</evidence>
<keyword evidence="6" id="KW-0812">Transmembrane</keyword>
<evidence type="ECO:0000256" key="2">
    <source>
        <dbReference type="ARBA" id="ARBA00004651"/>
    </source>
</evidence>
<dbReference type="AlphaFoldDB" id="A0AA41MQB5"/>
<dbReference type="GO" id="GO:0005886">
    <property type="term" value="C:plasma membrane"/>
    <property type="evidence" value="ECO:0007669"/>
    <property type="project" value="UniProtKB-SubCell"/>
</dbReference>
<dbReference type="Pfam" id="PF00822">
    <property type="entry name" value="PMP22_Claudin"/>
    <property type="match status" value="1"/>
</dbReference>
<dbReference type="InterPro" id="IPR004031">
    <property type="entry name" value="PMP22/EMP/MP20/Claudin"/>
</dbReference>
<reference evidence="10" key="1">
    <citation type="submission" date="2020-03" db="EMBL/GenBank/DDBJ databases">
        <title>Studies in the Genomics of Life Span.</title>
        <authorList>
            <person name="Glass D."/>
        </authorList>
    </citation>
    <scope>NUCLEOTIDE SEQUENCE</scope>
    <source>
        <strain evidence="10">SUZIE</strain>
        <tissue evidence="10">Muscle</tissue>
    </source>
</reference>
<comment type="subcellular location">
    <subcellularLocation>
        <location evidence="1">Cell junction</location>
        <location evidence="1">Tight junction</location>
    </subcellularLocation>
    <subcellularLocation>
        <location evidence="2">Cell membrane</location>
        <topology evidence="2">Multi-pass membrane protein</topology>
    </subcellularLocation>
</comment>
<keyword evidence="7" id="KW-0965">Cell junction</keyword>
<dbReference type="Gene3D" id="1.20.140.150">
    <property type="match status" value="1"/>
</dbReference>
<keyword evidence="11" id="KW-1185">Reference proteome</keyword>
<sequence length="187" mass="20661">MGSGALSLAQNVGLPVSVAGYVCSLVTLHSSVTDFLLRFTREGEYMLGLWETCVTQDFSGSVRQGHTTPQNLAAERCMVRILLCVSSTTGSLGLLPIFLELTCLRYLSCQNHSLEKSTNVLGGALWFLAGLSTSVPMSYITHVTVQRFWGSVFPINVPRWEYGNAHRVDWWTLPFPWRASSDPVTTL</sequence>
<evidence type="ECO:0000256" key="5">
    <source>
        <dbReference type="ARBA" id="ARBA00022475"/>
    </source>
</evidence>
<evidence type="ECO:0000256" key="1">
    <source>
        <dbReference type="ARBA" id="ARBA00004435"/>
    </source>
</evidence>
<dbReference type="PANTHER" id="PTHR12002">
    <property type="entry name" value="CLAUDIN"/>
    <property type="match status" value="1"/>
</dbReference>
<evidence type="ECO:0000256" key="4">
    <source>
        <dbReference type="ARBA" id="ARBA00022427"/>
    </source>
</evidence>
<protein>
    <submittedName>
        <fullName evidence="10">Claudin-22</fullName>
    </submittedName>
</protein>
<dbReference type="GO" id="GO:0005198">
    <property type="term" value="F:structural molecule activity"/>
    <property type="evidence" value="ECO:0007669"/>
    <property type="project" value="InterPro"/>
</dbReference>
<evidence type="ECO:0000313" key="10">
    <source>
        <dbReference type="EMBL" id="MBZ3876171.1"/>
    </source>
</evidence>
<evidence type="ECO:0000256" key="6">
    <source>
        <dbReference type="ARBA" id="ARBA00022692"/>
    </source>
</evidence>
<keyword evidence="5" id="KW-1003">Cell membrane</keyword>
<proteinExistence type="inferred from homology"/>
<dbReference type="GO" id="GO:0005923">
    <property type="term" value="C:bicellular tight junction"/>
    <property type="evidence" value="ECO:0007669"/>
    <property type="project" value="UniProtKB-SubCell"/>
</dbReference>
<keyword evidence="4" id="KW-0796">Tight junction</keyword>
<keyword evidence="8" id="KW-1133">Transmembrane helix</keyword>
<accession>A0AA41MQB5</accession>
<organism evidence="10 11">
    <name type="scientific">Sciurus carolinensis</name>
    <name type="common">Eastern gray squirrel</name>
    <dbReference type="NCBI Taxonomy" id="30640"/>
    <lineage>
        <taxon>Eukaryota</taxon>
        <taxon>Metazoa</taxon>
        <taxon>Chordata</taxon>
        <taxon>Craniata</taxon>
        <taxon>Vertebrata</taxon>
        <taxon>Euteleostomi</taxon>
        <taxon>Mammalia</taxon>
        <taxon>Eutheria</taxon>
        <taxon>Euarchontoglires</taxon>
        <taxon>Glires</taxon>
        <taxon>Rodentia</taxon>
        <taxon>Sciuromorpha</taxon>
        <taxon>Sciuridae</taxon>
        <taxon>Sciurinae</taxon>
        <taxon>Sciurini</taxon>
        <taxon>Sciurus</taxon>
    </lineage>
</organism>
<name>A0AA41MQB5_SCICA</name>
<evidence type="ECO:0000256" key="9">
    <source>
        <dbReference type="ARBA" id="ARBA00023136"/>
    </source>
</evidence>
<evidence type="ECO:0000313" key="11">
    <source>
        <dbReference type="Proteomes" id="UP001166674"/>
    </source>
</evidence>
<dbReference type="EMBL" id="JAATJV010268324">
    <property type="protein sequence ID" value="MBZ3876171.1"/>
    <property type="molecule type" value="Genomic_DNA"/>
</dbReference>
<dbReference type="Proteomes" id="UP001166674">
    <property type="component" value="Unassembled WGS sequence"/>
</dbReference>
<gene>
    <name evidence="10" type="ORF">SUZIE_136605</name>
</gene>
<evidence type="ECO:0000256" key="8">
    <source>
        <dbReference type="ARBA" id="ARBA00022989"/>
    </source>
</evidence>
<comment type="similarity">
    <text evidence="3">Belongs to the claudin family.</text>
</comment>
<dbReference type="InterPro" id="IPR006187">
    <property type="entry name" value="Claudin"/>
</dbReference>
<comment type="caution">
    <text evidence="10">The sequence shown here is derived from an EMBL/GenBank/DDBJ whole genome shotgun (WGS) entry which is preliminary data.</text>
</comment>